<accession>A0ABD1YNA9</accession>
<feature type="region of interest" description="Disordered" evidence="1">
    <location>
        <begin position="97"/>
        <end position="132"/>
    </location>
</feature>
<evidence type="ECO:0000313" key="2">
    <source>
        <dbReference type="EMBL" id="KAL2632268.1"/>
    </source>
</evidence>
<evidence type="ECO:0000313" key="3">
    <source>
        <dbReference type="Proteomes" id="UP001605036"/>
    </source>
</evidence>
<dbReference type="Proteomes" id="UP001605036">
    <property type="component" value="Unassembled WGS sequence"/>
</dbReference>
<comment type="caution">
    <text evidence="2">The sequence shown here is derived from an EMBL/GenBank/DDBJ whole genome shotgun (WGS) entry which is preliminary data.</text>
</comment>
<dbReference type="EMBL" id="JBHFFA010000004">
    <property type="protein sequence ID" value="KAL2632268.1"/>
    <property type="molecule type" value="Genomic_DNA"/>
</dbReference>
<protein>
    <submittedName>
        <fullName evidence="2">Uncharacterized protein</fullName>
    </submittedName>
</protein>
<keyword evidence="3" id="KW-1185">Reference proteome</keyword>
<feature type="compositionally biased region" description="Polar residues" evidence="1">
    <location>
        <begin position="115"/>
        <end position="131"/>
    </location>
</feature>
<name>A0ABD1YNA9_9MARC</name>
<proteinExistence type="predicted"/>
<organism evidence="2 3">
    <name type="scientific">Riccia fluitans</name>
    <dbReference type="NCBI Taxonomy" id="41844"/>
    <lineage>
        <taxon>Eukaryota</taxon>
        <taxon>Viridiplantae</taxon>
        <taxon>Streptophyta</taxon>
        <taxon>Embryophyta</taxon>
        <taxon>Marchantiophyta</taxon>
        <taxon>Marchantiopsida</taxon>
        <taxon>Marchantiidae</taxon>
        <taxon>Marchantiales</taxon>
        <taxon>Ricciaceae</taxon>
        <taxon>Riccia</taxon>
    </lineage>
</organism>
<sequence length="246" mass="27793">MDEAIKTKGKGGILVYIIHNITKAIWKDRNQSFFHNRTHSTPLHVSLEQTRLELASSFNNKSPEARWRQGLRALNEINALIATLDRPGHDVIDRCSQANSGVRPPQEMTRPPVPEQNNSQSTRIASQSANYPTERIATASDRSREAFRASPSALGIGKILDKAERSSADISSVHPYSMRDLPTEIERICSEEGTTNRLDRELEIEHYDYHATRNSPTVLAPVSRPDTHSFAWNANTTWQTRDHDEN</sequence>
<reference evidence="2 3" key="1">
    <citation type="submission" date="2024-09" db="EMBL/GenBank/DDBJ databases">
        <title>Chromosome-scale assembly of Riccia fluitans.</title>
        <authorList>
            <person name="Paukszto L."/>
            <person name="Sawicki J."/>
            <person name="Karawczyk K."/>
            <person name="Piernik-Szablinska J."/>
            <person name="Szczecinska M."/>
            <person name="Mazdziarz M."/>
        </authorList>
    </citation>
    <scope>NUCLEOTIDE SEQUENCE [LARGE SCALE GENOMIC DNA]</scope>
    <source>
        <strain evidence="2">Rf_01</strain>
        <tissue evidence="2">Aerial parts of the thallus</tissue>
    </source>
</reference>
<evidence type="ECO:0000256" key="1">
    <source>
        <dbReference type="SAM" id="MobiDB-lite"/>
    </source>
</evidence>
<dbReference type="AlphaFoldDB" id="A0ABD1YNA9"/>
<gene>
    <name evidence="2" type="ORF">R1flu_016954</name>
</gene>